<dbReference type="PANTHER" id="PTHR47630">
    <property type="entry name" value="NUCLEAR HORMONE RECEPTOR FAMILY-RELATED-RELATED"/>
    <property type="match status" value="1"/>
</dbReference>
<keyword evidence="2" id="KW-0804">Transcription</keyword>
<accession>A0A914DM00</accession>
<reference evidence="5" key="1">
    <citation type="submission" date="2022-11" db="UniProtKB">
        <authorList>
            <consortium name="WormBaseParasite"/>
        </authorList>
    </citation>
    <scope>IDENTIFICATION</scope>
</reference>
<dbReference type="SUPFAM" id="SSF48508">
    <property type="entry name" value="Nuclear receptor ligand-binding domain"/>
    <property type="match status" value="1"/>
</dbReference>
<dbReference type="PANTHER" id="PTHR47630:SF1">
    <property type="entry name" value="NUCLEAR HORMONE RECEPTOR FAMILY MEMBER NHR-4"/>
    <property type="match status" value="1"/>
</dbReference>
<evidence type="ECO:0000256" key="1">
    <source>
        <dbReference type="ARBA" id="ARBA00023015"/>
    </source>
</evidence>
<organism evidence="4 5">
    <name type="scientific">Acrobeloides nanus</name>
    <dbReference type="NCBI Taxonomy" id="290746"/>
    <lineage>
        <taxon>Eukaryota</taxon>
        <taxon>Metazoa</taxon>
        <taxon>Ecdysozoa</taxon>
        <taxon>Nematoda</taxon>
        <taxon>Chromadorea</taxon>
        <taxon>Rhabditida</taxon>
        <taxon>Tylenchina</taxon>
        <taxon>Cephalobomorpha</taxon>
        <taxon>Cephaloboidea</taxon>
        <taxon>Cephalobidae</taxon>
        <taxon>Acrobeloides</taxon>
    </lineage>
</organism>
<evidence type="ECO:0000256" key="2">
    <source>
        <dbReference type="ARBA" id="ARBA00023163"/>
    </source>
</evidence>
<protein>
    <submittedName>
        <fullName evidence="5">Uncharacterized protein</fullName>
    </submittedName>
</protein>
<dbReference type="AlphaFoldDB" id="A0A914DM00"/>
<evidence type="ECO:0000313" key="4">
    <source>
        <dbReference type="Proteomes" id="UP000887540"/>
    </source>
</evidence>
<evidence type="ECO:0000256" key="3">
    <source>
        <dbReference type="ARBA" id="ARBA00023170"/>
    </source>
</evidence>
<dbReference type="InterPro" id="IPR035500">
    <property type="entry name" value="NHR-like_dom_sf"/>
</dbReference>
<proteinExistence type="predicted"/>
<dbReference type="WBParaSite" id="ACRNAN_scaffold2929.g26849.t1">
    <property type="protein sequence ID" value="ACRNAN_scaffold2929.g26849.t1"/>
    <property type="gene ID" value="ACRNAN_scaffold2929.g26849"/>
</dbReference>
<keyword evidence="4" id="KW-1185">Reference proteome</keyword>
<evidence type="ECO:0000313" key="5">
    <source>
        <dbReference type="WBParaSite" id="ACRNAN_scaffold2929.g26849.t1"/>
    </source>
</evidence>
<keyword evidence="3" id="KW-0675">Receptor</keyword>
<dbReference type="InterPro" id="IPR052499">
    <property type="entry name" value="C.elegans_NHRs"/>
</dbReference>
<name>A0A914DM00_9BILA</name>
<dbReference type="Proteomes" id="UP000887540">
    <property type="component" value="Unplaced"/>
</dbReference>
<sequence>MNPRETQCRHNDESQCPKLCHNQPSTMASANDDHTLMYLNMIENEIWDLNDNYMFACNYGKQVDVSFEFAYNNLQWVSDRYPMNFNAEHILTIESIVHGWRRHFVYYVDWCTRLNEVRQLNMYNQIILTKYRISHHFWLSTAYNSIQASMLHGHLGICLANNCYHPHAEDMRYYERNPM</sequence>
<keyword evidence="1" id="KW-0805">Transcription regulation</keyword>
<dbReference type="Gene3D" id="1.10.565.10">
    <property type="entry name" value="Retinoid X Receptor"/>
    <property type="match status" value="1"/>
</dbReference>